<name>A0A923NKV3_9FIRM</name>
<evidence type="ECO:0000313" key="2">
    <source>
        <dbReference type="Proteomes" id="UP000602647"/>
    </source>
</evidence>
<comment type="caution">
    <text evidence="1">The sequence shown here is derived from an EMBL/GenBank/DDBJ whole genome shotgun (WGS) entry which is preliminary data.</text>
</comment>
<dbReference type="EMBL" id="JACRYT010000007">
    <property type="protein sequence ID" value="MBC6679785.1"/>
    <property type="molecule type" value="Genomic_DNA"/>
</dbReference>
<keyword evidence="2" id="KW-1185">Reference proteome</keyword>
<evidence type="ECO:0000313" key="1">
    <source>
        <dbReference type="EMBL" id="MBC6679785.1"/>
    </source>
</evidence>
<organism evidence="1 2">
    <name type="scientific">Zhenpiania hominis</name>
    <dbReference type="NCBI Taxonomy" id="2763644"/>
    <lineage>
        <taxon>Bacteria</taxon>
        <taxon>Bacillati</taxon>
        <taxon>Bacillota</taxon>
        <taxon>Clostridia</taxon>
        <taxon>Peptostreptococcales</taxon>
        <taxon>Anaerovoracaceae</taxon>
        <taxon>Zhenpiania</taxon>
    </lineage>
</organism>
<dbReference type="Proteomes" id="UP000602647">
    <property type="component" value="Unassembled WGS sequence"/>
</dbReference>
<sequence length="301" mass="34321">MGHFIRWREYRRRIAVFLWAGMLVFTGVLAGGCGAEDGAKMLSGTGIFSWSETLPEKKEEQKQLQETAELLEIERVFQAFPESMEEGSAGGFISDLGLRGIECYGLIGTPEWGTDSGMGEACRRIDELADYNGRVSDGRRLAGVVADIEPYLLSRWDTQPRQVMEEFCGSMKEIYLHAKTRGLSLTLCIPYWYDEDYPEFLEALVRDCCDEIAVMNYYVGKERSHMETELKLCRQYGKPIICVSEFQPPGDHDLTNDNTYYNRGLAAAEKTWRLIQKDSGYGKLTFAYHYLEPVRELALSR</sequence>
<accession>A0A923NKV3</accession>
<proteinExistence type="predicted"/>
<dbReference type="PROSITE" id="PS51257">
    <property type="entry name" value="PROKAR_LIPOPROTEIN"/>
    <property type="match status" value="1"/>
</dbReference>
<reference evidence="1" key="1">
    <citation type="submission" date="2020-08" db="EMBL/GenBank/DDBJ databases">
        <title>Genome public.</title>
        <authorList>
            <person name="Liu C."/>
            <person name="Sun Q."/>
        </authorList>
    </citation>
    <scope>NUCLEOTIDE SEQUENCE</scope>
    <source>
        <strain evidence="1">BX12</strain>
    </source>
</reference>
<dbReference type="RefSeq" id="WP_187302893.1">
    <property type="nucleotide sequence ID" value="NZ_CBCTON010000011.1"/>
</dbReference>
<protein>
    <submittedName>
        <fullName evidence="1">Uncharacterized protein</fullName>
    </submittedName>
</protein>
<dbReference type="AlphaFoldDB" id="A0A923NKV3"/>
<gene>
    <name evidence="1" type="ORF">H9L42_08085</name>
</gene>